<evidence type="ECO:0000259" key="6">
    <source>
        <dbReference type="PROSITE" id="PS51710"/>
    </source>
</evidence>
<comment type="subunit">
    <text evidence="5">Monomer.</text>
</comment>
<feature type="binding site" evidence="5">
    <location>
        <position position="175"/>
    </location>
    <ligand>
        <name>Mg(2+)</name>
        <dbReference type="ChEBI" id="CHEBI:18420"/>
    </ligand>
</feature>
<evidence type="ECO:0000256" key="2">
    <source>
        <dbReference type="ARBA" id="ARBA00022741"/>
    </source>
</evidence>
<keyword evidence="2 5" id="KW-0547">Nucleotide-binding</keyword>
<keyword evidence="9" id="KW-1185">Reference proteome</keyword>
<keyword evidence="3 5" id="KW-0460">Magnesium</keyword>
<dbReference type="InterPro" id="IPR014100">
    <property type="entry name" value="GTP-bd_Obg/CgtA"/>
</dbReference>
<evidence type="ECO:0000259" key="7">
    <source>
        <dbReference type="PROSITE" id="PS51883"/>
    </source>
</evidence>
<keyword evidence="4 5" id="KW-0342">GTP-binding</keyword>
<comment type="subcellular location">
    <subcellularLocation>
        <location evidence="5">Cytoplasm</location>
    </subcellularLocation>
</comment>
<dbReference type="PROSITE" id="PS51883">
    <property type="entry name" value="OBG"/>
    <property type="match status" value="1"/>
</dbReference>
<evidence type="ECO:0000256" key="5">
    <source>
        <dbReference type="HAMAP-Rule" id="MF_01454"/>
    </source>
</evidence>
<dbReference type="PRINTS" id="PR00326">
    <property type="entry name" value="GTP1OBG"/>
</dbReference>
<dbReference type="HAMAP" id="MF_01454">
    <property type="entry name" value="GTPase_Obg"/>
    <property type="match status" value="1"/>
</dbReference>
<comment type="cofactor">
    <cofactor evidence="5">
        <name>Mg(2+)</name>
        <dbReference type="ChEBI" id="CHEBI:18420"/>
    </cofactor>
</comment>
<organism evidence="8 9">
    <name type="scientific">Candidatus Doriopsillibacter californiensis</name>
    <dbReference type="NCBI Taxonomy" id="2970740"/>
    <lineage>
        <taxon>Bacteria</taxon>
        <taxon>Pseudomonadati</taxon>
        <taxon>Pseudomonadota</taxon>
        <taxon>Gammaproteobacteria</taxon>
        <taxon>Candidatus Tethybacterales</taxon>
        <taxon>Candidatus Persebacteraceae</taxon>
        <taxon>Candidatus Doriopsillibacter</taxon>
    </lineage>
</organism>
<dbReference type="PANTHER" id="PTHR11702:SF31">
    <property type="entry name" value="MITOCHONDRIAL RIBOSOME-ASSOCIATED GTPASE 2"/>
    <property type="match status" value="1"/>
</dbReference>
<accession>A0ABT7QMI0</accession>
<sequence length="336" mass="35873">MKRGFIDETVISVTGGDGGNGIVSFLRERARPHGGPNGGNGGRGGNVLVVADRHVKTLLELSRRRRIVAVNGKHGEGSDRHGAGGVDTRILVPVGTRVLDADTGYLHADLLCDQDNTLLAAGGHGGFGNAHFKSSVNQAPRRCTAGETGEERRFRLELRLLANVGFLGLPNAGKSSLLRALSAAKPKVAAYPFTTLSPQLGVIDGGDGSTITIADVPGLIEGAAQGAGLGNRFLKHLMRTALLCHVVDMTTESPESDCRLVENELQNTDLPLIQKPRWLVLNKADMLSESAREACRKTMSQRFPEFSQTHVLSALTGEGVREFSIMLLKHHANVTI</sequence>
<dbReference type="EMBL" id="JANQAO010000003">
    <property type="protein sequence ID" value="MDM5147738.1"/>
    <property type="molecule type" value="Genomic_DNA"/>
</dbReference>
<comment type="similarity">
    <text evidence="1 5">Belongs to the TRAFAC class OBG-HflX-like GTPase superfamily. OBG GTPase family.</text>
</comment>
<dbReference type="Proteomes" id="UP001168167">
    <property type="component" value="Unassembled WGS sequence"/>
</dbReference>
<dbReference type="InterPro" id="IPR045086">
    <property type="entry name" value="OBG_GTPase"/>
</dbReference>
<dbReference type="InterPro" id="IPR006073">
    <property type="entry name" value="GTP-bd"/>
</dbReference>
<dbReference type="Pfam" id="PF01926">
    <property type="entry name" value="MMR_HSR1"/>
    <property type="match status" value="1"/>
</dbReference>
<dbReference type="NCBIfam" id="NF008956">
    <property type="entry name" value="PRK12299.1"/>
    <property type="match status" value="1"/>
</dbReference>
<evidence type="ECO:0000256" key="3">
    <source>
        <dbReference type="ARBA" id="ARBA00022842"/>
    </source>
</evidence>
<feature type="binding site" evidence="5">
    <location>
        <begin position="313"/>
        <end position="315"/>
    </location>
    <ligand>
        <name>GTP</name>
        <dbReference type="ChEBI" id="CHEBI:37565"/>
    </ligand>
</feature>
<dbReference type="PIRSF" id="PIRSF002401">
    <property type="entry name" value="GTP_bd_Obg/CgtA"/>
    <property type="match status" value="1"/>
</dbReference>
<dbReference type="CDD" id="cd01898">
    <property type="entry name" value="Obg"/>
    <property type="match status" value="1"/>
</dbReference>
<dbReference type="PANTHER" id="PTHR11702">
    <property type="entry name" value="DEVELOPMENTALLY REGULATED GTP-BINDING PROTEIN-RELATED"/>
    <property type="match status" value="1"/>
</dbReference>
<evidence type="ECO:0000313" key="9">
    <source>
        <dbReference type="Proteomes" id="UP001168167"/>
    </source>
</evidence>
<dbReference type="Gene3D" id="3.40.50.300">
    <property type="entry name" value="P-loop containing nucleotide triphosphate hydrolases"/>
    <property type="match status" value="1"/>
</dbReference>
<dbReference type="NCBIfam" id="TIGR02729">
    <property type="entry name" value="Obg_CgtA"/>
    <property type="match status" value="1"/>
</dbReference>
<dbReference type="InterPro" id="IPR027417">
    <property type="entry name" value="P-loop_NTPase"/>
</dbReference>
<dbReference type="SUPFAM" id="SSF52540">
    <property type="entry name" value="P-loop containing nucleoside triphosphate hydrolases"/>
    <property type="match status" value="1"/>
</dbReference>
<feature type="domain" description="Obg" evidence="7">
    <location>
        <begin position="3"/>
        <end position="161"/>
    </location>
</feature>
<feature type="binding site" evidence="5">
    <location>
        <begin position="282"/>
        <end position="285"/>
    </location>
    <ligand>
        <name>GTP</name>
        <dbReference type="ChEBI" id="CHEBI:37565"/>
    </ligand>
</feature>
<dbReference type="InterPro" id="IPR006074">
    <property type="entry name" value="GTP1-OBG_CS"/>
</dbReference>
<gene>
    <name evidence="8" type="primary">obgE</name>
    <name evidence="5" type="synonym">obg</name>
    <name evidence="8" type="ORF">NQX30_05070</name>
</gene>
<evidence type="ECO:0000256" key="4">
    <source>
        <dbReference type="ARBA" id="ARBA00023134"/>
    </source>
</evidence>
<proteinExistence type="inferred from homology"/>
<dbReference type="InterPro" id="IPR036726">
    <property type="entry name" value="GTP1_OBG_dom_sf"/>
</dbReference>
<keyword evidence="5" id="KW-0479">Metal-binding</keyword>
<dbReference type="SUPFAM" id="SSF82051">
    <property type="entry name" value="Obg GTP-binding protein N-terminal domain"/>
    <property type="match status" value="1"/>
</dbReference>
<keyword evidence="5" id="KW-0378">Hydrolase</keyword>
<dbReference type="PROSITE" id="PS00905">
    <property type="entry name" value="GTP1_OBG"/>
    <property type="match status" value="1"/>
</dbReference>
<dbReference type="InterPro" id="IPR031167">
    <property type="entry name" value="G_OBG"/>
</dbReference>
<comment type="function">
    <text evidence="5">An essential GTPase which binds GTP, GDP and possibly (p)ppGpp with moderate affinity, with high nucleotide exchange rates and a fairly low GTP hydrolysis rate. Plays a role in control of the cell cycle, stress response, ribosome biogenesis and in those bacteria that undergo differentiation, in morphogenesis control.</text>
</comment>
<dbReference type="EC" id="3.6.5.-" evidence="5"/>
<reference evidence="8" key="2">
    <citation type="journal article" date="2023" name="Microbiome">
        <title>Synthase-selected sorting approach identifies a beta-lactone synthase in a nudibranch symbiotic bacterium.</title>
        <authorList>
            <person name="Dzunkova M."/>
            <person name="La Clair J.J."/>
            <person name="Tyml T."/>
            <person name="Doud D."/>
            <person name="Schulz F."/>
            <person name="Piquer-Esteban S."/>
            <person name="Porcel Sanchis D."/>
            <person name="Osborn A."/>
            <person name="Robinson D."/>
            <person name="Louie K.B."/>
            <person name="Bowen B.P."/>
            <person name="Bowers R.M."/>
            <person name="Lee J."/>
            <person name="Arnau V."/>
            <person name="Diaz-Villanueva W."/>
            <person name="Stepanauskas R."/>
            <person name="Gosliner T."/>
            <person name="Date S.V."/>
            <person name="Northen T.R."/>
            <person name="Cheng J.F."/>
            <person name="Burkart M.D."/>
            <person name="Woyke T."/>
        </authorList>
    </citation>
    <scope>NUCLEOTIDE SEQUENCE</scope>
    <source>
        <strain evidence="8">Df01</strain>
    </source>
</reference>
<dbReference type="InterPro" id="IPR006169">
    <property type="entry name" value="GTP1_OBG_dom"/>
</dbReference>
<comment type="caution">
    <text evidence="8">The sequence shown here is derived from an EMBL/GenBank/DDBJ whole genome shotgun (WGS) entry which is preliminary data.</text>
</comment>
<reference evidence="8" key="1">
    <citation type="submission" date="2022-08" db="EMBL/GenBank/DDBJ databases">
        <authorList>
            <person name="Dzunkova M."/>
            <person name="La Clair J."/>
            <person name="Tyml T."/>
            <person name="Doud D."/>
            <person name="Schulz F."/>
            <person name="Piquer S."/>
            <person name="Porcel Sanchis D."/>
            <person name="Osborn A."/>
            <person name="Robinson D."/>
            <person name="Louie K.B."/>
            <person name="Bowen B.P."/>
            <person name="Bowers R."/>
            <person name="Lee J."/>
            <person name="Arnau Llombart V."/>
            <person name="Diaz Villanueva W."/>
            <person name="Gosliner T."/>
            <person name="Northen T."/>
            <person name="Cheng J.-F."/>
            <person name="Burkart M.D."/>
            <person name="Woyke T."/>
        </authorList>
    </citation>
    <scope>NUCLEOTIDE SEQUENCE</scope>
    <source>
        <strain evidence="8">Df01</strain>
    </source>
</reference>
<name>A0ABT7QMI0_9GAMM</name>
<evidence type="ECO:0000313" key="8">
    <source>
        <dbReference type="EMBL" id="MDM5147738.1"/>
    </source>
</evidence>
<dbReference type="PROSITE" id="PS51710">
    <property type="entry name" value="G_OBG"/>
    <property type="match status" value="1"/>
</dbReference>
<dbReference type="Gene3D" id="2.70.210.12">
    <property type="entry name" value="GTP1/OBG domain"/>
    <property type="match status" value="1"/>
</dbReference>
<feature type="binding site" evidence="5">
    <location>
        <begin position="168"/>
        <end position="175"/>
    </location>
    <ligand>
        <name>GTP</name>
        <dbReference type="ChEBI" id="CHEBI:37565"/>
    </ligand>
</feature>
<keyword evidence="5" id="KW-0963">Cytoplasm</keyword>
<feature type="binding site" evidence="5">
    <location>
        <position position="195"/>
    </location>
    <ligand>
        <name>Mg(2+)</name>
        <dbReference type="ChEBI" id="CHEBI:18420"/>
    </ligand>
</feature>
<feature type="binding site" evidence="5">
    <location>
        <begin position="215"/>
        <end position="218"/>
    </location>
    <ligand>
        <name>GTP</name>
        <dbReference type="ChEBI" id="CHEBI:37565"/>
    </ligand>
</feature>
<feature type="binding site" evidence="5">
    <location>
        <begin position="193"/>
        <end position="197"/>
    </location>
    <ligand>
        <name>GTP</name>
        <dbReference type="ChEBI" id="CHEBI:37565"/>
    </ligand>
</feature>
<feature type="domain" description="OBG-type G" evidence="6">
    <location>
        <begin position="162"/>
        <end position="332"/>
    </location>
</feature>
<evidence type="ECO:0000256" key="1">
    <source>
        <dbReference type="ARBA" id="ARBA00007699"/>
    </source>
</evidence>
<dbReference type="Pfam" id="PF01018">
    <property type="entry name" value="GTP1_OBG"/>
    <property type="match status" value="1"/>
</dbReference>
<protein>
    <recommendedName>
        <fullName evidence="5">GTPase Obg</fullName>
        <ecNumber evidence="5">3.6.5.-</ecNumber>
    </recommendedName>
    <alternativeName>
        <fullName evidence="5">GTP-binding protein Obg</fullName>
    </alternativeName>
</protein>